<dbReference type="NCBIfam" id="TIGR00442">
    <property type="entry name" value="hisS"/>
    <property type="match status" value="1"/>
</dbReference>
<dbReference type="FunFam" id="3.30.930.10:FF:000005">
    <property type="entry name" value="Histidine--tRNA ligase"/>
    <property type="match status" value="1"/>
</dbReference>
<keyword evidence="8 11" id="KW-0648">Protein biosynthesis</keyword>
<keyword evidence="9 11" id="KW-0030">Aminoacyl-tRNA synthetase</keyword>
<evidence type="ECO:0000256" key="7">
    <source>
        <dbReference type="ARBA" id="ARBA00022840"/>
    </source>
</evidence>
<dbReference type="InterPro" id="IPR036621">
    <property type="entry name" value="Anticodon-bd_dom_sf"/>
</dbReference>
<dbReference type="SUPFAM" id="SSF52954">
    <property type="entry name" value="Class II aaRS ABD-related"/>
    <property type="match status" value="1"/>
</dbReference>
<dbReference type="Proteomes" id="UP000199612">
    <property type="component" value="Unassembled WGS sequence"/>
</dbReference>
<evidence type="ECO:0000256" key="11">
    <source>
        <dbReference type="HAMAP-Rule" id="MF_00127"/>
    </source>
</evidence>
<dbReference type="GO" id="GO:0005737">
    <property type="term" value="C:cytoplasm"/>
    <property type="evidence" value="ECO:0007669"/>
    <property type="project" value="UniProtKB-SubCell"/>
</dbReference>
<name>A0A1I1LIH7_9LACT</name>
<feature type="domain" description="Aminoacyl-transfer RNA synthetases class-II family profile" evidence="13">
    <location>
        <begin position="23"/>
        <end position="326"/>
    </location>
</feature>
<dbReference type="PIRSF" id="PIRSF001549">
    <property type="entry name" value="His-tRNA_synth"/>
    <property type="match status" value="1"/>
</dbReference>
<feature type="binding site" evidence="12">
    <location>
        <position position="259"/>
    </location>
    <ligand>
        <name>L-histidine</name>
        <dbReference type="ChEBI" id="CHEBI:57595"/>
    </ligand>
</feature>
<dbReference type="InterPro" id="IPR006195">
    <property type="entry name" value="aa-tRNA-synth_II"/>
</dbReference>
<evidence type="ECO:0000256" key="10">
    <source>
        <dbReference type="ARBA" id="ARBA00047639"/>
    </source>
</evidence>
<dbReference type="PANTHER" id="PTHR43707:SF1">
    <property type="entry name" value="HISTIDINE--TRNA LIGASE, MITOCHONDRIAL-RELATED"/>
    <property type="match status" value="1"/>
</dbReference>
<reference evidence="15" key="1">
    <citation type="submission" date="2016-10" db="EMBL/GenBank/DDBJ databases">
        <authorList>
            <person name="Varghese N."/>
            <person name="Submissions S."/>
        </authorList>
    </citation>
    <scope>NUCLEOTIDE SEQUENCE [LARGE SCALE GENOMIC DNA]</scope>
    <source>
        <strain evidence="15">DSM 23664</strain>
    </source>
</reference>
<evidence type="ECO:0000256" key="12">
    <source>
        <dbReference type="PIRSR" id="PIRSR001549-1"/>
    </source>
</evidence>
<feature type="binding site" evidence="12">
    <location>
        <position position="128"/>
    </location>
    <ligand>
        <name>L-histidine</name>
        <dbReference type="ChEBI" id="CHEBI:57595"/>
    </ligand>
</feature>
<proteinExistence type="inferred from homology"/>
<evidence type="ECO:0000256" key="4">
    <source>
        <dbReference type="ARBA" id="ARBA00022490"/>
    </source>
</evidence>
<comment type="subcellular location">
    <subcellularLocation>
        <location evidence="1 11">Cytoplasm</location>
    </subcellularLocation>
</comment>
<dbReference type="InterPro" id="IPR041715">
    <property type="entry name" value="HisRS-like_core"/>
</dbReference>
<dbReference type="STRING" id="753702.SAMN04488102_12221"/>
<evidence type="ECO:0000313" key="14">
    <source>
        <dbReference type="EMBL" id="SFC72831.1"/>
    </source>
</evidence>
<dbReference type="AlphaFoldDB" id="A0A1I1LIH7"/>
<dbReference type="InterPro" id="IPR033656">
    <property type="entry name" value="HisRS_anticodon"/>
</dbReference>
<dbReference type="EMBL" id="FOLT01000022">
    <property type="protein sequence ID" value="SFC72831.1"/>
    <property type="molecule type" value="Genomic_DNA"/>
</dbReference>
<evidence type="ECO:0000256" key="3">
    <source>
        <dbReference type="ARBA" id="ARBA00011738"/>
    </source>
</evidence>
<evidence type="ECO:0000256" key="6">
    <source>
        <dbReference type="ARBA" id="ARBA00022741"/>
    </source>
</evidence>
<sequence>MNYKKLKGTVDILPVESEKWQIVEQQARDILHNYQFKEIRSPLFEQFDLYARGVGETSDIVSKEMYDFKDKGDRHLALRPEGTAGVVRAYVENKLYAPEYHKPMKLYYLGSMFRYERPQSGRQRQFNQLGVEVFGSKNPAVDVETMALAMDLFKSFDIKDLKLVINSLGDTASRLQYREALIAYLEPHFDDLSKDSKERLYKNPLRVLDSKDKKDKAIVADAPSVLDFLNDESRAHFEAVKDMLDELEIPYEIDKNMVRGLDYYNDTIFEVMTTHPKFGSNATICAGGRYDGLVEEVGGPSTPAFGFGFGLERLLILLDFMDYNYPKTQVIDAYVVTIGDNVNKAATKLTQYLRQNDLSVEREFMNRKPGKQFKTADKWNARYVFTLGEEEVSQNKVTVKDLESGRQTDIGLGDLYSDFEGTFKKAETKLKKKGE</sequence>
<dbReference type="CDD" id="cd00859">
    <property type="entry name" value="HisRS_anticodon"/>
    <property type="match status" value="1"/>
</dbReference>
<dbReference type="Pfam" id="PF03129">
    <property type="entry name" value="HGTP_anticodon"/>
    <property type="match status" value="1"/>
</dbReference>
<dbReference type="CDD" id="cd00773">
    <property type="entry name" value="HisRS-like_core"/>
    <property type="match status" value="1"/>
</dbReference>
<evidence type="ECO:0000256" key="1">
    <source>
        <dbReference type="ARBA" id="ARBA00004496"/>
    </source>
</evidence>
<dbReference type="Gene3D" id="3.30.930.10">
    <property type="entry name" value="Bira Bifunctional Protein, Domain 2"/>
    <property type="match status" value="1"/>
</dbReference>
<dbReference type="InterPro" id="IPR045864">
    <property type="entry name" value="aa-tRNA-synth_II/BPL/LPL"/>
</dbReference>
<comment type="subunit">
    <text evidence="3 11">Homodimer.</text>
</comment>
<evidence type="ECO:0000256" key="8">
    <source>
        <dbReference type="ARBA" id="ARBA00022917"/>
    </source>
</evidence>
<evidence type="ECO:0000259" key="13">
    <source>
        <dbReference type="PROSITE" id="PS50862"/>
    </source>
</evidence>
<dbReference type="SUPFAM" id="SSF55681">
    <property type="entry name" value="Class II aaRS and biotin synthetases"/>
    <property type="match status" value="1"/>
</dbReference>
<comment type="catalytic activity">
    <reaction evidence="10 11">
        <text>tRNA(His) + L-histidine + ATP = L-histidyl-tRNA(His) + AMP + diphosphate + H(+)</text>
        <dbReference type="Rhea" id="RHEA:17313"/>
        <dbReference type="Rhea" id="RHEA-COMP:9665"/>
        <dbReference type="Rhea" id="RHEA-COMP:9689"/>
        <dbReference type="ChEBI" id="CHEBI:15378"/>
        <dbReference type="ChEBI" id="CHEBI:30616"/>
        <dbReference type="ChEBI" id="CHEBI:33019"/>
        <dbReference type="ChEBI" id="CHEBI:57595"/>
        <dbReference type="ChEBI" id="CHEBI:78442"/>
        <dbReference type="ChEBI" id="CHEBI:78527"/>
        <dbReference type="ChEBI" id="CHEBI:456215"/>
        <dbReference type="EC" id="6.1.1.21"/>
    </reaction>
</comment>
<dbReference type="GO" id="GO:0005524">
    <property type="term" value="F:ATP binding"/>
    <property type="evidence" value="ECO:0007669"/>
    <property type="project" value="UniProtKB-UniRule"/>
</dbReference>
<feature type="binding site" evidence="12">
    <location>
        <begin position="263"/>
        <end position="264"/>
    </location>
    <ligand>
        <name>L-histidine</name>
        <dbReference type="ChEBI" id="CHEBI:57595"/>
    </ligand>
</feature>
<dbReference type="OrthoDB" id="9800814at2"/>
<dbReference type="HAMAP" id="MF_00127">
    <property type="entry name" value="His_tRNA_synth"/>
    <property type="match status" value="1"/>
</dbReference>
<evidence type="ECO:0000313" key="15">
    <source>
        <dbReference type="Proteomes" id="UP000199612"/>
    </source>
</evidence>
<comment type="similarity">
    <text evidence="2 11">Belongs to the class-II aminoacyl-tRNA synthetase family.</text>
</comment>
<keyword evidence="7 11" id="KW-0067">ATP-binding</keyword>
<feature type="binding site" evidence="12">
    <location>
        <position position="132"/>
    </location>
    <ligand>
        <name>L-histidine</name>
        <dbReference type="ChEBI" id="CHEBI:57595"/>
    </ligand>
</feature>
<keyword evidence="4 11" id="KW-0963">Cytoplasm</keyword>
<dbReference type="RefSeq" id="WP_091531816.1">
    <property type="nucleotide sequence ID" value="NZ_FOLT01000022.1"/>
</dbReference>
<accession>A0A1I1LIH7</accession>
<protein>
    <recommendedName>
        <fullName evidence="11">Histidine--tRNA ligase</fullName>
        <ecNumber evidence="11">6.1.1.21</ecNumber>
    </recommendedName>
    <alternativeName>
        <fullName evidence="11">Histidyl-tRNA synthetase</fullName>
        <shortName evidence="11">HisRS</shortName>
    </alternativeName>
</protein>
<feature type="binding site" evidence="12">
    <location>
        <begin position="81"/>
        <end position="83"/>
    </location>
    <ligand>
        <name>L-histidine</name>
        <dbReference type="ChEBI" id="CHEBI:57595"/>
    </ligand>
</feature>
<evidence type="ECO:0000256" key="5">
    <source>
        <dbReference type="ARBA" id="ARBA00022598"/>
    </source>
</evidence>
<evidence type="ECO:0000256" key="9">
    <source>
        <dbReference type="ARBA" id="ARBA00023146"/>
    </source>
</evidence>
<dbReference type="Gene3D" id="3.40.50.800">
    <property type="entry name" value="Anticodon-binding domain"/>
    <property type="match status" value="1"/>
</dbReference>
<gene>
    <name evidence="11" type="primary">hisS</name>
    <name evidence="14" type="ORF">SAMN04488102_12221</name>
</gene>
<dbReference type="InterPro" id="IPR015807">
    <property type="entry name" value="His-tRNA-ligase"/>
</dbReference>
<dbReference type="PROSITE" id="PS50862">
    <property type="entry name" value="AA_TRNA_LIGASE_II"/>
    <property type="match status" value="1"/>
</dbReference>
<keyword evidence="6 11" id="KW-0547">Nucleotide-binding</keyword>
<dbReference type="InterPro" id="IPR004516">
    <property type="entry name" value="HisRS/HisZ"/>
</dbReference>
<dbReference type="GO" id="GO:0004821">
    <property type="term" value="F:histidine-tRNA ligase activity"/>
    <property type="evidence" value="ECO:0007669"/>
    <property type="project" value="UniProtKB-UniRule"/>
</dbReference>
<dbReference type="GO" id="GO:0016740">
    <property type="term" value="F:transferase activity"/>
    <property type="evidence" value="ECO:0007669"/>
    <property type="project" value="UniProtKB-ARBA"/>
</dbReference>
<dbReference type="Pfam" id="PF13393">
    <property type="entry name" value="tRNA-synt_His"/>
    <property type="match status" value="1"/>
</dbReference>
<dbReference type="GO" id="GO:0006427">
    <property type="term" value="P:histidyl-tRNA aminoacylation"/>
    <property type="evidence" value="ECO:0007669"/>
    <property type="project" value="UniProtKB-UniRule"/>
</dbReference>
<keyword evidence="15" id="KW-1185">Reference proteome</keyword>
<dbReference type="EC" id="6.1.1.21" evidence="11"/>
<organism evidence="14 15">
    <name type="scientific">Alkalibacterium subtropicum</name>
    <dbReference type="NCBI Taxonomy" id="753702"/>
    <lineage>
        <taxon>Bacteria</taxon>
        <taxon>Bacillati</taxon>
        <taxon>Bacillota</taxon>
        <taxon>Bacilli</taxon>
        <taxon>Lactobacillales</taxon>
        <taxon>Carnobacteriaceae</taxon>
        <taxon>Alkalibacterium</taxon>
    </lineage>
</organism>
<dbReference type="InterPro" id="IPR004154">
    <property type="entry name" value="Anticodon-bd"/>
</dbReference>
<evidence type="ECO:0000256" key="2">
    <source>
        <dbReference type="ARBA" id="ARBA00008226"/>
    </source>
</evidence>
<dbReference type="PANTHER" id="PTHR43707">
    <property type="entry name" value="HISTIDYL-TRNA SYNTHETASE"/>
    <property type="match status" value="1"/>
</dbReference>
<feature type="binding site" evidence="12">
    <location>
        <position position="114"/>
    </location>
    <ligand>
        <name>L-histidine</name>
        <dbReference type="ChEBI" id="CHEBI:57595"/>
    </ligand>
</feature>
<keyword evidence="5 11" id="KW-0436">Ligase</keyword>
<dbReference type="GO" id="GO:0140096">
    <property type="term" value="F:catalytic activity, acting on a protein"/>
    <property type="evidence" value="ECO:0007669"/>
    <property type="project" value="UniProtKB-ARBA"/>
</dbReference>